<dbReference type="RefSeq" id="WP_198350740.1">
    <property type="nucleotide sequence ID" value="NZ_BMJP01000010.1"/>
</dbReference>
<reference evidence="2 3" key="1">
    <citation type="submission" date="2020-08" db="EMBL/GenBank/DDBJ databases">
        <title>Genomic Encyclopedia of Type Strains, Phase IV (KMG-IV): sequencing the most valuable type-strain genomes for metagenomic binning, comparative biology and taxonomic classification.</title>
        <authorList>
            <person name="Goeker M."/>
        </authorList>
    </citation>
    <scope>NUCLEOTIDE SEQUENCE [LARGE SCALE GENOMIC DNA]</scope>
    <source>
        <strain evidence="2 3">DSM 103336</strain>
    </source>
</reference>
<evidence type="ECO:0000313" key="3">
    <source>
        <dbReference type="Proteomes" id="UP000546701"/>
    </source>
</evidence>
<name>A0A7W9F2Y7_9SPHN</name>
<protein>
    <recommendedName>
        <fullName evidence="1">HEPN/Toprim N-terminal domain-containing protein</fullName>
    </recommendedName>
</protein>
<evidence type="ECO:0000259" key="1">
    <source>
        <dbReference type="Pfam" id="PF18871"/>
    </source>
</evidence>
<dbReference type="Pfam" id="PF18871">
    <property type="entry name" value="HEPN_Toprim_N"/>
    <property type="match status" value="1"/>
</dbReference>
<dbReference type="Proteomes" id="UP000546701">
    <property type="component" value="Unassembled WGS sequence"/>
</dbReference>
<evidence type="ECO:0000313" key="2">
    <source>
        <dbReference type="EMBL" id="MBB5730923.1"/>
    </source>
</evidence>
<dbReference type="InterPro" id="IPR041487">
    <property type="entry name" value="HEPN/Toprim-NTD1"/>
</dbReference>
<dbReference type="AlphaFoldDB" id="A0A7W9F2Y7"/>
<comment type="caution">
    <text evidence="2">The sequence shown here is derived from an EMBL/GenBank/DDBJ whole genome shotgun (WGS) entry which is preliminary data.</text>
</comment>
<accession>A0A7W9F2Y7</accession>
<proteinExistence type="predicted"/>
<organism evidence="2 3">
    <name type="scientific">Sphingomonas prati</name>
    <dbReference type="NCBI Taxonomy" id="1843237"/>
    <lineage>
        <taxon>Bacteria</taxon>
        <taxon>Pseudomonadati</taxon>
        <taxon>Pseudomonadota</taxon>
        <taxon>Alphaproteobacteria</taxon>
        <taxon>Sphingomonadales</taxon>
        <taxon>Sphingomonadaceae</taxon>
        <taxon>Sphingomonas</taxon>
    </lineage>
</organism>
<feature type="domain" description="HEPN/Toprim N-terminal" evidence="1">
    <location>
        <begin position="12"/>
        <end position="237"/>
    </location>
</feature>
<dbReference type="EMBL" id="JACIJR010000012">
    <property type="protein sequence ID" value="MBB5730923.1"/>
    <property type="molecule type" value="Genomic_DNA"/>
</dbReference>
<gene>
    <name evidence="2" type="ORF">FHS99_003431</name>
</gene>
<sequence>MERPRQGACALMGTEINLIVGGISLSFSKNHMGIDFGHLFQEGDRTRHKMEEISYDYYEENPDEIADLEVSEMVFARRLDRIVSRLELLNHSLDAARAEYAVIVAETIEMALYSESPEDPSILSFEEFCALACRYPIDVLKDAYIEYETPDRDKVAQGRFAEDADEFARLPGDRYNNLYYSEKSYLSASLCILSAESMLRVFALNPDNADIEIVWEFGPLVNNGWANKNDFNPGARRVQKVLVATEGASDARIIKRALEVLRPDVADFFNFIDVDERHHFWGTGNLVKFAEGLLRIDIQNRVLFVFDNDAEGVDAYRKLAALNLPANMRSMLLPDLDAFGSFPARGPEGVSSADINGRAAAIECYLDLDLPSYGPAQVLWSNYKKEVDAWHGALEFKESYQRHFHDQDDDTLRNGPYQSIKLGKLLDRLIVEASLVSPAG</sequence>
<keyword evidence="3" id="KW-1185">Reference proteome</keyword>